<comment type="caution">
    <text evidence="1">The sequence shown here is derived from an EMBL/GenBank/DDBJ whole genome shotgun (WGS) entry which is preliminary data.</text>
</comment>
<gene>
    <name evidence="1" type="ORF">HMPREF0495_02248</name>
</gene>
<evidence type="ECO:0000313" key="1">
    <source>
        <dbReference type="EMBL" id="ERK41400.1"/>
    </source>
</evidence>
<dbReference type="EMBL" id="AWVK01000111">
    <property type="protein sequence ID" value="ERK41400.1"/>
    <property type="molecule type" value="Genomic_DNA"/>
</dbReference>
<accession>U2NTQ3</accession>
<organism evidence="1 2">
    <name type="scientific">Levilactobacillus brevis ATCC 14869 = DSM 20054</name>
    <dbReference type="NCBI Taxonomy" id="649758"/>
    <lineage>
        <taxon>Bacteria</taxon>
        <taxon>Bacillati</taxon>
        <taxon>Bacillota</taxon>
        <taxon>Bacilli</taxon>
        <taxon>Lactobacillales</taxon>
        <taxon>Lactobacillaceae</taxon>
        <taxon>Levilactobacillus</taxon>
    </lineage>
</organism>
<evidence type="ECO:0000313" key="2">
    <source>
        <dbReference type="Proteomes" id="UP000016644"/>
    </source>
</evidence>
<proteinExistence type="predicted"/>
<dbReference type="HOGENOM" id="CLU_3169388_0_0_9"/>
<name>U2NTQ3_LEVBR</name>
<dbReference type="AlphaFoldDB" id="U2NTQ3"/>
<dbReference type="Proteomes" id="UP000016644">
    <property type="component" value="Unassembled WGS sequence"/>
</dbReference>
<sequence length="47" mass="5172">MTTDLLGWSFFLCSTFTEIETVITVSRETIKIPVSSVDDGTGISRCN</sequence>
<protein>
    <submittedName>
        <fullName evidence="1">Uncharacterized protein</fullName>
    </submittedName>
</protein>
<reference evidence="1 2" key="1">
    <citation type="submission" date="2013-06" db="EMBL/GenBank/DDBJ databases">
        <authorList>
            <person name="Weinstock G."/>
            <person name="Sodergren E."/>
            <person name="Lobos E.A."/>
            <person name="Fulton L."/>
            <person name="Fulton R."/>
            <person name="Courtney L."/>
            <person name="Fronick C."/>
            <person name="O'Laughlin M."/>
            <person name="Godfrey J."/>
            <person name="Wilson R.M."/>
            <person name="Miner T."/>
            <person name="Farmer C."/>
            <person name="Delehaunty K."/>
            <person name="Cordes M."/>
            <person name="Minx P."/>
            <person name="Tomlinson C."/>
            <person name="Chen J."/>
            <person name="Wollam A."/>
            <person name="Pepin K.H."/>
            <person name="Bhonagiri V."/>
            <person name="Zhang X."/>
            <person name="Warren W."/>
            <person name="Mitreva M."/>
            <person name="Mardis E.R."/>
            <person name="Wilson R.K."/>
        </authorList>
    </citation>
    <scope>NUCLEOTIDE SEQUENCE [LARGE SCALE GENOMIC DNA]</scope>
    <source>
        <strain evidence="1 2">ATCC 14869</strain>
    </source>
</reference>